<dbReference type="GO" id="GO:0005524">
    <property type="term" value="F:ATP binding"/>
    <property type="evidence" value="ECO:0007669"/>
    <property type="project" value="UniProtKB-KW"/>
</dbReference>
<dbReference type="InterPro" id="IPR017911">
    <property type="entry name" value="MacB-like_ATP-bd"/>
</dbReference>
<organism evidence="6 7">
    <name type="scientific">Tissierella pigra</name>
    <dbReference type="NCBI Taxonomy" id="2607614"/>
    <lineage>
        <taxon>Bacteria</taxon>
        <taxon>Bacillati</taxon>
        <taxon>Bacillota</taxon>
        <taxon>Tissierellia</taxon>
        <taxon>Tissierellales</taxon>
        <taxon>Tissierellaceae</taxon>
        <taxon>Tissierella</taxon>
    </lineage>
</organism>
<keyword evidence="4 6" id="KW-0067">ATP-binding</keyword>
<dbReference type="GO" id="GO:0016887">
    <property type="term" value="F:ATP hydrolysis activity"/>
    <property type="evidence" value="ECO:0007669"/>
    <property type="project" value="InterPro"/>
</dbReference>
<protein>
    <submittedName>
        <fullName evidence="6">ABC transporter ATP-binding protein</fullName>
    </submittedName>
</protein>
<evidence type="ECO:0000256" key="1">
    <source>
        <dbReference type="ARBA" id="ARBA00005417"/>
    </source>
</evidence>
<name>A0A6N7XIY4_9FIRM</name>
<dbReference type="PROSITE" id="PS00211">
    <property type="entry name" value="ABC_TRANSPORTER_1"/>
    <property type="match status" value="1"/>
</dbReference>
<keyword evidence="2" id="KW-0813">Transport</keyword>
<dbReference type="Gene3D" id="3.40.50.300">
    <property type="entry name" value="P-loop containing nucleotide triphosphate hydrolases"/>
    <property type="match status" value="1"/>
</dbReference>
<dbReference type="GO" id="GO:0022857">
    <property type="term" value="F:transmembrane transporter activity"/>
    <property type="evidence" value="ECO:0007669"/>
    <property type="project" value="UniProtKB-ARBA"/>
</dbReference>
<evidence type="ECO:0000256" key="3">
    <source>
        <dbReference type="ARBA" id="ARBA00022741"/>
    </source>
</evidence>
<evidence type="ECO:0000259" key="5">
    <source>
        <dbReference type="PROSITE" id="PS50893"/>
    </source>
</evidence>
<dbReference type="PANTHER" id="PTHR42798:SF6">
    <property type="entry name" value="CELL DIVISION ATP-BINDING PROTEIN FTSE"/>
    <property type="match status" value="1"/>
</dbReference>
<gene>
    <name evidence="6" type="ORF">FYJ83_04470</name>
</gene>
<dbReference type="PROSITE" id="PS50893">
    <property type="entry name" value="ABC_TRANSPORTER_2"/>
    <property type="match status" value="1"/>
</dbReference>
<dbReference type="RefSeq" id="WP_154439147.1">
    <property type="nucleotide sequence ID" value="NZ_JAHLPJ010000001.1"/>
</dbReference>
<dbReference type="Pfam" id="PF00005">
    <property type="entry name" value="ABC_tran"/>
    <property type="match status" value="1"/>
</dbReference>
<dbReference type="GO" id="GO:0098796">
    <property type="term" value="C:membrane protein complex"/>
    <property type="evidence" value="ECO:0007669"/>
    <property type="project" value="UniProtKB-ARBA"/>
</dbReference>
<dbReference type="CDD" id="cd03255">
    <property type="entry name" value="ABC_MJ0796_LolCDE_FtsE"/>
    <property type="match status" value="1"/>
</dbReference>
<evidence type="ECO:0000313" key="7">
    <source>
        <dbReference type="Proteomes" id="UP000469523"/>
    </source>
</evidence>
<keyword evidence="7" id="KW-1185">Reference proteome</keyword>
<dbReference type="InterPro" id="IPR003593">
    <property type="entry name" value="AAA+_ATPase"/>
</dbReference>
<evidence type="ECO:0000256" key="2">
    <source>
        <dbReference type="ARBA" id="ARBA00022448"/>
    </source>
</evidence>
<keyword evidence="3" id="KW-0547">Nucleotide-binding</keyword>
<dbReference type="PANTHER" id="PTHR42798">
    <property type="entry name" value="LIPOPROTEIN-RELEASING SYSTEM ATP-BINDING PROTEIN LOLD"/>
    <property type="match status" value="1"/>
</dbReference>
<dbReference type="InterPro" id="IPR003439">
    <property type="entry name" value="ABC_transporter-like_ATP-bd"/>
</dbReference>
<proteinExistence type="inferred from homology"/>
<dbReference type="SUPFAM" id="SSF52540">
    <property type="entry name" value="P-loop containing nucleoside triphosphate hydrolases"/>
    <property type="match status" value="1"/>
</dbReference>
<dbReference type="Proteomes" id="UP000469523">
    <property type="component" value="Unassembled WGS sequence"/>
</dbReference>
<dbReference type="EMBL" id="VUNQ01000006">
    <property type="protein sequence ID" value="MSU00722.1"/>
    <property type="molecule type" value="Genomic_DNA"/>
</dbReference>
<dbReference type="InterPro" id="IPR027417">
    <property type="entry name" value="P-loop_NTPase"/>
</dbReference>
<feature type="domain" description="ABC transporter" evidence="5">
    <location>
        <begin position="4"/>
        <end position="234"/>
    </location>
</feature>
<sequence length="234" mass="26267">MSFIELRNIKKEFKIGENIVKALDGINLSIEKKEIISITGRSGSGKSTLLNILAGLEKSTDGEIIIEGEHIEKMGESQRIKFRRKNIGFIFQSYNLLPQYTALENVALPLALKGIEPKERIEKAREIMKQVGIETHENHRPNEMSGGQQQRVGIARALITDPAIVLADEPTGNLDTRTSIEVMELLINLFKEKGTTFLLVSHDEVAKNYTERTINLLDGKIVDIEQIFRGTILT</sequence>
<dbReference type="InterPro" id="IPR017871">
    <property type="entry name" value="ABC_transporter-like_CS"/>
</dbReference>
<comment type="caution">
    <text evidence="6">The sequence shown here is derived from an EMBL/GenBank/DDBJ whole genome shotgun (WGS) entry which is preliminary data.</text>
</comment>
<evidence type="ECO:0000256" key="4">
    <source>
        <dbReference type="ARBA" id="ARBA00022840"/>
    </source>
</evidence>
<dbReference type="AlphaFoldDB" id="A0A6N7XIY4"/>
<comment type="similarity">
    <text evidence="1">Belongs to the ABC transporter superfamily.</text>
</comment>
<dbReference type="SMART" id="SM00382">
    <property type="entry name" value="AAA"/>
    <property type="match status" value="1"/>
</dbReference>
<reference evidence="6 7" key="1">
    <citation type="submission" date="2019-09" db="EMBL/GenBank/DDBJ databases">
        <title>In-depth cultivation of the pig gut microbiome towards novel bacterial diversity and tailored functional studies.</title>
        <authorList>
            <person name="Wylensek D."/>
            <person name="Hitch T.C.A."/>
            <person name="Clavel T."/>
        </authorList>
    </citation>
    <scope>NUCLEOTIDE SEQUENCE [LARGE SCALE GENOMIC DNA]</scope>
    <source>
        <strain evidence="6 7">WCA3-693-APC-4?</strain>
    </source>
</reference>
<evidence type="ECO:0000313" key="6">
    <source>
        <dbReference type="EMBL" id="MSU00722.1"/>
    </source>
</evidence>
<accession>A0A6N7XIY4</accession>
<dbReference type="FunFam" id="3.40.50.300:FF:000032">
    <property type="entry name" value="Export ABC transporter ATP-binding protein"/>
    <property type="match status" value="1"/>
</dbReference>